<evidence type="ECO:0000256" key="1">
    <source>
        <dbReference type="SAM" id="MobiDB-lite"/>
    </source>
</evidence>
<dbReference type="EMBL" id="PP813864">
    <property type="protein sequence ID" value="XCN26723.1"/>
    <property type="molecule type" value="Genomic_DNA"/>
</dbReference>
<reference evidence="2" key="1">
    <citation type="submission" date="2024-05" db="EMBL/GenBank/DDBJ databases">
        <title>Defense systems in Pseudomonas aeruginosa.</title>
        <authorList>
            <person name="van den Berg D.F."/>
            <person name="Costa R.A."/>
        </authorList>
    </citation>
    <scope>NUCLEOTIDE SEQUENCE</scope>
</reference>
<protein>
    <recommendedName>
        <fullName evidence="3">Peptidase</fullName>
    </recommendedName>
</protein>
<organism evidence="2">
    <name type="scientific">Pseudomonas phage vB_PaeP_FBPa42</name>
    <dbReference type="NCBI Taxonomy" id="3231240"/>
    <lineage>
        <taxon>Viruses</taxon>
    </lineage>
</organism>
<sequence>MTEAVDTATTTVSGTESATSEAQASQQQAAEQGQQQQAQAQQQEQKPAVPDAYKFESLPEGYDFSAEAQAEWSCVFKELGLTQEQASKLVEMDAKRQASGAQASEQAAIEYRNQQVSKWESELKQDAAFGGANFEANVGIAQKALADYGTPELTAMLKESGLGSHPEVVRFFHRVGQQLAEGKLHRTTTEVPTERSLAERMYPNYPA</sequence>
<proteinExistence type="predicted"/>
<feature type="region of interest" description="Disordered" evidence="1">
    <location>
        <begin position="1"/>
        <end position="51"/>
    </location>
</feature>
<accession>A0AAU8KUH1</accession>
<evidence type="ECO:0008006" key="3">
    <source>
        <dbReference type="Google" id="ProtNLM"/>
    </source>
</evidence>
<feature type="compositionally biased region" description="Low complexity" evidence="1">
    <location>
        <begin position="13"/>
        <end position="45"/>
    </location>
</feature>
<evidence type="ECO:0000313" key="2">
    <source>
        <dbReference type="EMBL" id="XCN26723.1"/>
    </source>
</evidence>
<name>A0AAU8KUH1_9VIRU</name>